<evidence type="ECO:0000256" key="7">
    <source>
        <dbReference type="ARBA" id="ARBA00023049"/>
    </source>
</evidence>
<evidence type="ECO:0000256" key="6">
    <source>
        <dbReference type="ARBA" id="ARBA00022833"/>
    </source>
</evidence>
<dbReference type="Pfam" id="PF01431">
    <property type="entry name" value="Peptidase_M13"/>
    <property type="match status" value="1"/>
</dbReference>
<feature type="domain" description="Peptidase M13 C-terminal" evidence="8">
    <location>
        <begin position="463"/>
        <end position="669"/>
    </location>
</feature>
<dbReference type="InterPro" id="IPR024079">
    <property type="entry name" value="MetalloPept_cat_dom_sf"/>
</dbReference>
<evidence type="ECO:0000256" key="3">
    <source>
        <dbReference type="ARBA" id="ARBA00022670"/>
    </source>
</evidence>
<evidence type="ECO:0000256" key="2">
    <source>
        <dbReference type="ARBA" id="ARBA00007357"/>
    </source>
</evidence>
<proteinExistence type="inferred from homology"/>
<evidence type="ECO:0000256" key="4">
    <source>
        <dbReference type="ARBA" id="ARBA00022723"/>
    </source>
</evidence>
<dbReference type="PROSITE" id="PS51885">
    <property type="entry name" value="NEPRILYSIN"/>
    <property type="match status" value="1"/>
</dbReference>
<dbReference type="GO" id="GO:0005886">
    <property type="term" value="C:plasma membrane"/>
    <property type="evidence" value="ECO:0007669"/>
    <property type="project" value="TreeGrafter"/>
</dbReference>
<gene>
    <name evidence="10" type="ORF">E7747_05995</name>
</gene>
<dbReference type="PANTHER" id="PTHR11733">
    <property type="entry name" value="ZINC METALLOPROTEASE FAMILY M13 NEPRILYSIN-RELATED"/>
    <property type="match status" value="1"/>
</dbReference>
<dbReference type="EMBL" id="CP039396">
    <property type="protein sequence ID" value="QCD43659.1"/>
    <property type="molecule type" value="Genomic_DNA"/>
</dbReference>
<comment type="cofactor">
    <cofactor evidence="1">
        <name>Zn(2+)</name>
        <dbReference type="ChEBI" id="CHEBI:29105"/>
    </cofactor>
</comment>
<dbReference type="PRINTS" id="PR00786">
    <property type="entry name" value="NEPRILYSIN"/>
</dbReference>
<keyword evidence="7" id="KW-0482">Metalloprotease</keyword>
<organism evidence="10 11">
    <name type="scientific">Duncaniella dubosii</name>
    <dbReference type="NCBI Taxonomy" id="2518971"/>
    <lineage>
        <taxon>Bacteria</taxon>
        <taxon>Pseudomonadati</taxon>
        <taxon>Bacteroidota</taxon>
        <taxon>Bacteroidia</taxon>
        <taxon>Bacteroidales</taxon>
        <taxon>Muribaculaceae</taxon>
        <taxon>Duncaniella</taxon>
    </lineage>
</organism>
<dbReference type="InterPro" id="IPR042089">
    <property type="entry name" value="Peptidase_M13_dom_2"/>
</dbReference>
<dbReference type="GO" id="GO:0016485">
    <property type="term" value="P:protein processing"/>
    <property type="evidence" value="ECO:0007669"/>
    <property type="project" value="TreeGrafter"/>
</dbReference>
<keyword evidence="5" id="KW-0378">Hydrolase</keyword>
<comment type="similarity">
    <text evidence="2">Belongs to the peptidase M13 family.</text>
</comment>
<dbReference type="InterPro" id="IPR018497">
    <property type="entry name" value="Peptidase_M13_C"/>
</dbReference>
<dbReference type="CDD" id="cd08662">
    <property type="entry name" value="M13"/>
    <property type="match status" value="1"/>
</dbReference>
<dbReference type="InterPro" id="IPR008753">
    <property type="entry name" value="Peptidase_M13_N"/>
</dbReference>
<dbReference type="KEGG" id="ddb:E7747_05995"/>
<keyword evidence="6" id="KW-0862">Zinc</keyword>
<evidence type="ECO:0000313" key="10">
    <source>
        <dbReference type="EMBL" id="QCD43659.1"/>
    </source>
</evidence>
<keyword evidence="3" id="KW-0645">Protease</keyword>
<dbReference type="InterPro" id="IPR000718">
    <property type="entry name" value="Peptidase_M13"/>
</dbReference>
<keyword evidence="4" id="KW-0479">Metal-binding</keyword>
<protein>
    <submittedName>
        <fullName evidence="10">M13 family peptidase</fullName>
    </submittedName>
</protein>
<evidence type="ECO:0000256" key="1">
    <source>
        <dbReference type="ARBA" id="ARBA00001947"/>
    </source>
</evidence>
<reference evidence="11" key="1">
    <citation type="submission" date="2019-02" db="EMBL/GenBank/DDBJ databases">
        <title>Isolation and identification of novel species under the genus Muribaculum.</title>
        <authorList>
            <person name="Miyake S."/>
            <person name="Ding Y."/>
            <person name="Low A."/>
            <person name="Soh M."/>
            <person name="Seedorf H."/>
        </authorList>
    </citation>
    <scope>NUCLEOTIDE SEQUENCE [LARGE SCALE GENOMIC DNA]</scope>
    <source>
        <strain evidence="11">H5</strain>
    </source>
</reference>
<dbReference type="SUPFAM" id="SSF55486">
    <property type="entry name" value="Metalloproteases ('zincins'), catalytic domain"/>
    <property type="match status" value="1"/>
</dbReference>
<sequence length="673" mass="75696">MTLAVATTGCKQNKTEHLASLNVAYMDTTVAPGADFYTYVNKGWMDANPLTAEHARYGQFDILNDSSETRVRNLIQNLGASNPEEGSVAYKVWTVYSQAMDTARRNAEGAKPILADLKKIEDTPHEGMEDLFLWMHGNYASPFFGAGPMEDLMNSTVYAMYVSGGGMGLGDRDYYLLNDERNTAVRNAYKKLIATQMQNAGYTEADANRIMSNVMKIETAIADSAMTREESRDIPRMYNPRTFAQLKESYPAINWDRFFIETMEIASPDSVIVTDPKSMAQANKLMSSLSDREIKDYYLWKYVSQASSKLSDDFTNANFEFSKVMSGVQELRPLWKRALDATEGALGEAVGELYVEKYFPASSKEYMLGLVENLRTALGKHIANLDWMSDSTKARAQEKLAAFTVKIGYPDKWKDYTSMEIDPKLSYYDNMHNVSMWHQRDIYSKWGKPVDRTEWGMTPQTVNAYYNPLANEIVFPAAILQAPFFDPNASDAENYGGIGVVIGHEMTHGFDDQGRNFDANGNMINWWTEADAKAFEEKTKGLIAQFDEVEVLPGVHANGQYTLGENIADQGGLRVAMTAFLDAQAKKGVDVNSQEALIDGFTPAQVFYMNYANLWANNIRDEEIRSLTTGDVHSLGKNRVNVTLRNIAPFFEAFGITEEQPMFRPEAERIVIW</sequence>
<evidence type="ECO:0000259" key="8">
    <source>
        <dbReference type="Pfam" id="PF01431"/>
    </source>
</evidence>
<keyword evidence="11" id="KW-1185">Reference proteome</keyword>
<dbReference type="PANTHER" id="PTHR11733:SF167">
    <property type="entry name" value="FI17812P1-RELATED"/>
    <property type="match status" value="1"/>
</dbReference>
<evidence type="ECO:0000313" key="11">
    <source>
        <dbReference type="Proteomes" id="UP000297149"/>
    </source>
</evidence>
<accession>A0A4P7W6A4</accession>
<dbReference type="Gene3D" id="1.10.1380.10">
    <property type="entry name" value="Neutral endopeptidase , domain2"/>
    <property type="match status" value="1"/>
</dbReference>
<dbReference type="Pfam" id="PF05649">
    <property type="entry name" value="Peptidase_M13_N"/>
    <property type="match status" value="1"/>
</dbReference>
<evidence type="ECO:0000256" key="5">
    <source>
        <dbReference type="ARBA" id="ARBA00022801"/>
    </source>
</evidence>
<dbReference type="GO" id="GO:0004222">
    <property type="term" value="F:metalloendopeptidase activity"/>
    <property type="evidence" value="ECO:0007669"/>
    <property type="project" value="InterPro"/>
</dbReference>
<dbReference type="AlphaFoldDB" id="A0A4P7W6A4"/>
<evidence type="ECO:0000259" key="9">
    <source>
        <dbReference type="Pfam" id="PF05649"/>
    </source>
</evidence>
<dbReference type="Proteomes" id="UP000297149">
    <property type="component" value="Chromosome"/>
</dbReference>
<name>A0A4P7W6A4_9BACT</name>
<dbReference type="GO" id="GO:0046872">
    <property type="term" value="F:metal ion binding"/>
    <property type="evidence" value="ECO:0007669"/>
    <property type="project" value="UniProtKB-KW"/>
</dbReference>
<feature type="domain" description="Peptidase M13 N-terminal" evidence="9">
    <location>
        <begin position="32"/>
        <end position="410"/>
    </location>
</feature>
<dbReference type="Gene3D" id="3.40.390.10">
    <property type="entry name" value="Collagenase (Catalytic Domain)"/>
    <property type="match status" value="1"/>
</dbReference>